<evidence type="ECO:0000313" key="10">
    <source>
        <dbReference type="Proteomes" id="UP000556201"/>
    </source>
</evidence>
<reference evidence="9 10" key="1">
    <citation type="submission" date="2020-08" db="EMBL/GenBank/DDBJ databases">
        <title>Functional genomics of gut bacteria from endangered species of beetles.</title>
        <authorList>
            <person name="Carlos-Shanley C."/>
        </authorList>
    </citation>
    <scope>NUCLEOTIDE SEQUENCE [LARGE SCALE GENOMIC DNA]</scope>
    <source>
        <strain evidence="9 10">S00192</strain>
    </source>
</reference>
<dbReference type="InterPro" id="IPR018117">
    <property type="entry name" value="C5_DNA_meth_AS"/>
</dbReference>
<dbReference type="GO" id="GO:0003677">
    <property type="term" value="F:DNA binding"/>
    <property type="evidence" value="ECO:0007669"/>
    <property type="project" value="TreeGrafter"/>
</dbReference>
<dbReference type="PROSITE" id="PS00094">
    <property type="entry name" value="C5_MTASE_1"/>
    <property type="match status" value="1"/>
</dbReference>
<dbReference type="Proteomes" id="UP000556201">
    <property type="component" value="Unassembled WGS sequence"/>
</dbReference>
<dbReference type="InterPro" id="IPR050390">
    <property type="entry name" value="C5-Methyltransferase"/>
</dbReference>
<comment type="similarity">
    <text evidence="6 7">Belongs to the class I-like SAM-binding methyltransferase superfamily. C5-methyltransferase family.</text>
</comment>
<feature type="active site" evidence="6">
    <location>
        <position position="62"/>
    </location>
</feature>
<dbReference type="GO" id="GO:0009307">
    <property type="term" value="P:DNA restriction-modification system"/>
    <property type="evidence" value="ECO:0007669"/>
    <property type="project" value="UniProtKB-KW"/>
</dbReference>
<dbReference type="InterPro" id="IPR029063">
    <property type="entry name" value="SAM-dependent_MTases_sf"/>
</dbReference>
<accession>A0A7W9L714</accession>
<evidence type="ECO:0000256" key="2">
    <source>
        <dbReference type="ARBA" id="ARBA00022679"/>
    </source>
</evidence>
<proteinExistence type="inferred from homology"/>
<keyword evidence="1 6" id="KW-0489">Methyltransferase</keyword>
<keyword evidence="2 6" id="KW-0808">Transferase</keyword>
<evidence type="ECO:0000256" key="7">
    <source>
        <dbReference type="RuleBase" id="RU000416"/>
    </source>
</evidence>
<dbReference type="PANTHER" id="PTHR10629:SF52">
    <property type="entry name" value="DNA (CYTOSINE-5)-METHYLTRANSFERASE 1"/>
    <property type="match status" value="1"/>
</dbReference>
<dbReference type="PRINTS" id="PR00105">
    <property type="entry name" value="C5METTRFRASE"/>
</dbReference>
<dbReference type="InterPro" id="IPR001525">
    <property type="entry name" value="C5_MeTfrase"/>
</dbReference>
<dbReference type="GO" id="GO:0044027">
    <property type="term" value="P:negative regulation of gene expression via chromosomal CpG island methylation"/>
    <property type="evidence" value="ECO:0007669"/>
    <property type="project" value="TreeGrafter"/>
</dbReference>
<keyword evidence="3 6" id="KW-0949">S-adenosyl-L-methionine</keyword>
<dbReference type="Pfam" id="PF00145">
    <property type="entry name" value="DNA_methylase"/>
    <property type="match status" value="1"/>
</dbReference>
<comment type="caution">
    <text evidence="9">The sequence shown here is derived from an EMBL/GenBank/DDBJ whole genome shotgun (WGS) entry which is preliminary data.</text>
</comment>
<evidence type="ECO:0000256" key="4">
    <source>
        <dbReference type="ARBA" id="ARBA00022747"/>
    </source>
</evidence>
<dbReference type="GO" id="GO:0032259">
    <property type="term" value="P:methylation"/>
    <property type="evidence" value="ECO:0007669"/>
    <property type="project" value="UniProtKB-KW"/>
</dbReference>
<dbReference type="Gene3D" id="3.40.50.150">
    <property type="entry name" value="Vaccinia Virus protein VP39"/>
    <property type="match status" value="1"/>
</dbReference>
<sequence length="347" mass="38003">MRDAGVRPVAAVEVDRYAADTFALNHPDVKLFDRDIRTVTGKDLLDASPTRRIDILAACPPCQGFSTLTSKYKRDDERNGLVAEVGRLAAEALPQAIMMENVAGLAGRGKPILDRLIAQLIDLGYVVRYEILQVADYGVPQRRKRLVLLAGLGFSIDMPKATHDRDGRNGLPRWRTVEDAILGHPAALDIQEAALLGGFAATNWHVVRRLGPENRARLAATEAGTHRSSLPIELRPKCHQNKPQGFGNSYGRMRWDQPSSTITAGCLSPSKGRFGHPEQLRTISLREAALLQTFPKDYKFPSGKIDGACSVIGNALPCLFAQQIANQVKRTIASVGAWLSTEHVHAH</sequence>
<evidence type="ECO:0000256" key="3">
    <source>
        <dbReference type="ARBA" id="ARBA00022691"/>
    </source>
</evidence>
<evidence type="ECO:0000256" key="8">
    <source>
        <dbReference type="RuleBase" id="RU000417"/>
    </source>
</evidence>
<comment type="catalytic activity">
    <reaction evidence="5 8">
        <text>a 2'-deoxycytidine in DNA + S-adenosyl-L-methionine = a 5-methyl-2'-deoxycytidine in DNA + S-adenosyl-L-homocysteine + H(+)</text>
        <dbReference type="Rhea" id="RHEA:13681"/>
        <dbReference type="Rhea" id="RHEA-COMP:11369"/>
        <dbReference type="Rhea" id="RHEA-COMP:11370"/>
        <dbReference type="ChEBI" id="CHEBI:15378"/>
        <dbReference type="ChEBI" id="CHEBI:57856"/>
        <dbReference type="ChEBI" id="CHEBI:59789"/>
        <dbReference type="ChEBI" id="CHEBI:85452"/>
        <dbReference type="ChEBI" id="CHEBI:85454"/>
        <dbReference type="EC" id="2.1.1.37"/>
    </reaction>
</comment>
<dbReference type="Gene3D" id="3.90.120.10">
    <property type="entry name" value="DNA Methylase, subunit A, domain 2"/>
    <property type="match status" value="1"/>
</dbReference>
<dbReference type="NCBIfam" id="TIGR00675">
    <property type="entry name" value="dcm"/>
    <property type="match status" value="1"/>
</dbReference>
<evidence type="ECO:0000313" key="9">
    <source>
        <dbReference type="EMBL" id="MBB5772990.1"/>
    </source>
</evidence>
<dbReference type="AlphaFoldDB" id="A0A7W9L714"/>
<evidence type="ECO:0000256" key="6">
    <source>
        <dbReference type="PROSITE-ProRule" id="PRU01016"/>
    </source>
</evidence>
<dbReference type="PROSITE" id="PS51679">
    <property type="entry name" value="SAM_MT_C5"/>
    <property type="match status" value="1"/>
</dbReference>
<gene>
    <name evidence="9" type="ORF">HNP47_003010</name>
</gene>
<organism evidence="9 10">
    <name type="scientific">Brevundimonas vesicularis</name>
    <name type="common">Pseudomonas vesicularis</name>
    <dbReference type="NCBI Taxonomy" id="41276"/>
    <lineage>
        <taxon>Bacteria</taxon>
        <taxon>Pseudomonadati</taxon>
        <taxon>Pseudomonadota</taxon>
        <taxon>Alphaproteobacteria</taxon>
        <taxon>Caulobacterales</taxon>
        <taxon>Caulobacteraceae</taxon>
        <taxon>Brevundimonas</taxon>
    </lineage>
</organism>
<dbReference type="SUPFAM" id="SSF53335">
    <property type="entry name" value="S-adenosyl-L-methionine-dependent methyltransferases"/>
    <property type="match status" value="1"/>
</dbReference>
<dbReference type="GO" id="GO:0003886">
    <property type="term" value="F:DNA (cytosine-5-)-methyltransferase activity"/>
    <property type="evidence" value="ECO:0007669"/>
    <property type="project" value="UniProtKB-EC"/>
</dbReference>
<dbReference type="PANTHER" id="PTHR10629">
    <property type="entry name" value="CYTOSINE-SPECIFIC METHYLTRANSFERASE"/>
    <property type="match status" value="1"/>
</dbReference>
<evidence type="ECO:0000256" key="5">
    <source>
        <dbReference type="ARBA" id="ARBA00047422"/>
    </source>
</evidence>
<dbReference type="EMBL" id="JACHLJ010000004">
    <property type="protein sequence ID" value="MBB5772990.1"/>
    <property type="molecule type" value="Genomic_DNA"/>
</dbReference>
<dbReference type="EC" id="2.1.1.37" evidence="8"/>
<keyword evidence="4" id="KW-0680">Restriction system</keyword>
<evidence type="ECO:0000256" key="1">
    <source>
        <dbReference type="ARBA" id="ARBA00022603"/>
    </source>
</evidence>
<name>A0A7W9L714_BREVE</name>
<protein>
    <recommendedName>
        <fullName evidence="8">Cytosine-specific methyltransferase</fullName>
        <ecNumber evidence="8">2.1.1.37</ecNumber>
    </recommendedName>
</protein>